<proteinExistence type="inferred from homology"/>
<accession>S8E9V7</accession>
<feature type="non-terminal residue" evidence="6">
    <location>
        <position position="55"/>
    </location>
</feature>
<dbReference type="GO" id="GO:0020037">
    <property type="term" value="F:heme binding"/>
    <property type="evidence" value="ECO:0007669"/>
    <property type="project" value="InterPro"/>
</dbReference>
<dbReference type="SUPFAM" id="SSF48264">
    <property type="entry name" value="Cytochrome P450"/>
    <property type="match status" value="1"/>
</dbReference>
<dbReference type="InterPro" id="IPR036396">
    <property type="entry name" value="Cyt_P450_sf"/>
</dbReference>
<keyword evidence="3" id="KW-0479">Metal-binding</keyword>
<dbReference type="PANTHER" id="PTHR46206">
    <property type="entry name" value="CYTOCHROME P450"/>
    <property type="match status" value="1"/>
</dbReference>
<feature type="non-terminal residue" evidence="6">
    <location>
        <position position="1"/>
    </location>
</feature>
<evidence type="ECO:0000256" key="2">
    <source>
        <dbReference type="ARBA" id="ARBA00010617"/>
    </source>
</evidence>
<evidence type="ECO:0000313" key="6">
    <source>
        <dbReference type="EMBL" id="EPT01413.1"/>
    </source>
</evidence>
<dbReference type="HOGENOM" id="CLU_3037902_0_0_1"/>
<keyword evidence="5" id="KW-0408">Iron</keyword>
<evidence type="ECO:0000256" key="5">
    <source>
        <dbReference type="ARBA" id="ARBA00023004"/>
    </source>
</evidence>
<evidence type="ECO:0000313" key="7">
    <source>
        <dbReference type="Proteomes" id="UP000015241"/>
    </source>
</evidence>
<comment type="similarity">
    <text evidence="2">Belongs to the cytochrome P450 family.</text>
</comment>
<sequence length="55" mass="6213">PGRFFAGNEAKVTIANVLTNYGMKLEGRGTRLPNRWFGCAVMPNPEGNICFRRRQ</sequence>
<dbReference type="EMBL" id="KE504142">
    <property type="protein sequence ID" value="EPT01413.1"/>
    <property type="molecule type" value="Genomic_DNA"/>
</dbReference>
<dbReference type="Proteomes" id="UP000015241">
    <property type="component" value="Unassembled WGS sequence"/>
</dbReference>
<keyword evidence="7" id="KW-1185">Reference proteome</keyword>
<dbReference type="STRING" id="743788.S8E9V7"/>
<reference evidence="6 7" key="1">
    <citation type="journal article" date="2012" name="Science">
        <title>The Paleozoic origin of enzymatic lignin decomposition reconstructed from 31 fungal genomes.</title>
        <authorList>
            <person name="Floudas D."/>
            <person name="Binder M."/>
            <person name="Riley R."/>
            <person name="Barry K."/>
            <person name="Blanchette R.A."/>
            <person name="Henrissat B."/>
            <person name="Martinez A.T."/>
            <person name="Otillar R."/>
            <person name="Spatafora J.W."/>
            <person name="Yadav J.S."/>
            <person name="Aerts A."/>
            <person name="Benoit I."/>
            <person name="Boyd A."/>
            <person name="Carlson A."/>
            <person name="Copeland A."/>
            <person name="Coutinho P.M."/>
            <person name="de Vries R.P."/>
            <person name="Ferreira P."/>
            <person name="Findley K."/>
            <person name="Foster B."/>
            <person name="Gaskell J."/>
            <person name="Glotzer D."/>
            <person name="Gorecki P."/>
            <person name="Heitman J."/>
            <person name="Hesse C."/>
            <person name="Hori C."/>
            <person name="Igarashi K."/>
            <person name="Jurgens J.A."/>
            <person name="Kallen N."/>
            <person name="Kersten P."/>
            <person name="Kohler A."/>
            <person name="Kuees U."/>
            <person name="Kumar T.K.A."/>
            <person name="Kuo A."/>
            <person name="LaButti K."/>
            <person name="Larrondo L.F."/>
            <person name="Lindquist E."/>
            <person name="Ling A."/>
            <person name="Lombard V."/>
            <person name="Lucas S."/>
            <person name="Lundell T."/>
            <person name="Martin R."/>
            <person name="McLaughlin D.J."/>
            <person name="Morgenstern I."/>
            <person name="Morin E."/>
            <person name="Murat C."/>
            <person name="Nagy L.G."/>
            <person name="Nolan M."/>
            <person name="Ohm R.A."/>
            <person name="Patyshakuliyeva A."/>
            <person name="Rokas A."/>
            <person name="Ruiz-Duenas F.J."/>
            <person name="Sabat G."/>
            <person name="Salamov A."/>
            <person name="Samejima M."/>
            <person name="Schmutz J."/>
            <person name="Slot J.C."/>
            <person name="St John F."/>
            <person name="Stenlid J."/>
            <person name="Sun H."/>
            <person name="Sun S."/>
            <person name="Syed K."/>
            <person name="Tsang A."/>
            <person name="Wiebenga A."/>
            <person name="Young D."/>
            <person name="Pisabarro A."/>
            <person name="Eastwood D.C."/>
            <person name="Martin F."/>
            <person name="Cullen D."/>
            <person name="Grigoriev I.V."/>
            <person name="Hibbett D.S."/>
        </authorList>
    </citation>
    <scope>NUCLEOTIDE SEQUENCE</scope>
    <source>
        <strain evidence="7">FP-58527</strain>
    </source>
</reference>
<dbReference type="GO" id="GO:0004497">
    <property type="term" value="F:monooxygenase activity"/>
    <property type="evidence" value="ECO:0007669"/>
    <property type="project" value="InterPro"/>
</dbReference>
<dbReference type="OrthoDB" id="4834362at2759"/>
<dbReference type="GO" id="GO:0005506">
    <property type="term" value="F:iron ion binding"/>
    <property type="evidence" value="ECO:0007669"/>
    <property type="project" value="InterPro"/>
</dbReference>
<protein>
    <submittedName>
        <fullName evidence="6">Uncharacterized protein</fullName>
    </submittedName>
</protein>
<dbReference type="InParanoid" id="S8E9V7"/>
<dbReference type="AlphaFoldDB" id="S8E9V7"/>
<name>S8E9V7_FOMSC</name>
<comment type="cofactor">
    <cofactor evidence="1">
        <name>heme</name>
        <dbReference type="ChEBI" id="CHEBI:30413"/>
    </cofactor>
</comment>
<dbReference type="GO" id="GO:0016705">
    <property type="term" value="F:oxidoreductase activity, acting on paired donors, with incorporation or reduction of molecular oxygen"/>
    <property type="evidence" value="ECO:0007669"/>
    <property type="project" value="InterPro"/>
</dbReference>
<keyword evidence="4" id="KW-0560">Oxidoreductase</keyword>
<organism evidence="6 7">
    <name type="scientific">Fomitopsis schrenkii</name>
    <name type="common">Brown rot fungus</name>
    <dbReference type="NCBI Taxonomy" id="2126942"/>
    <lineage>
        <taxon>Eukaryota</taxon>
        <taxon>Fungi</taxon>
        <taxon>Dikarya</taxon>
        <taxon>Basidiomycota</taxon>
        <taxon>Agaricomycotina</taxon>
        <taxon>Agaricomycetes</taxon>
        <taxon>Polyporales</taxon>
        <taxon>Fomitopsis</taxon>
    </lineage>
</organism>
<evidence type="ECO:0000256" key="4">
    <source>
        <dbReference type="ARBA" id="ARBA00023002"/>
    </source>
</evidence>
<gene>
    <name evidence="6" type="ORF">FOMPIDRAFT_1082188</name>
</gene>
<evidence type="ECO:0000256" key="1">
    <source>
        <dbReference type="ARBA" id="ARBA00001971"/>
    </source>
</evidence>
<evidence type="ECO:0000256" key="3">
    <source>
        <dbReference type="ARBA" id="ARBA00022723"/>
    </source>
</evidence>